<protein>
    <submittedName>
        <fullName evidence="1">Uncharacterized protein</fullName>
    </submittedName>
</protein>
<name>A0AAD3CG55_9STRA</name>
<evidence type="ECO:0000313" key="2">
    <source>
        <dbReference type="Proteomes" id="UP001054902"/>
    </source>
</evidence>
<dbReference type="EMBL" id="BLLK01000019">
    <property type="protein sequence ID" value="GFH44196.1"/>
    <property type="molecule type" value="Genomic_DNA"/>
</dbReference>
<accession>A0AAD3CG55</accession>
<proteinExistence type="predicted"/>
<evidence type="ECO:0000313" key="1">
    <source>
        <dbReference type="EMBL" id="GFH44196.1"/>
    </source>
</evidence>
<sequence length="425" mass="50310">MTERILTLDKQTYGGYRGLKLWKSKSGECIVAQVPRTCEERSSKKARHHEDHLLIEVGDIVTTINGSRSFDDIVKKDVLFRSSSTITVTLQTNQLLTWREKSIAAFDLKPVPDAWRNEVREYSDSKWENYFSFRVYNEFISKRQETEIEYQGFLDKEWIEVMADRIEELMENKDCQWQWTPMISDVVYDDDSIRTCDYLGFVWSPFEIPACIALNHYFHNRARYSTVEYWTNWKYYVPDFNSLKVDLEDEDFTELCSCVVDDENHHAGFIVNNSLHSYIVDKMRQHLYGTNNEVCKSATCSDKNFLFLLFGSMGTTDPELKEDPLRCDLGYVWKPYFDEKQRKEMFDSRVPVNDNPDSTFPQSIHDYEPEECSWLYYAVLKASRSLGPFTKHYKYVQDTHCYSEDEEEGDYSDYDSEGRSNLYYY</sequence>
<organism evidence="1 2">
    <name type="scientific">Chaetoceros tenuissimus</name>
    <dbReference type="NCBI Taxonomy" id="426638"/>
    <lineage>
        <taxon>Eukaryota</taxon>
        <taxon>Sar</taxon>
        <taxon>Stramenopiles</taxon>
        <taxon>Ochrophyta</taxon>
        <taxon>Bacillariophyta</taxon>
        <taxon>Coscinodiscophyceae</taxon>
        <taxon>Chaetocerotophycidae</taxon>
        <taxon>Chaetocerotales</taxon>
        <taxon>Chaetocerotaceae</taxon>
        <taxon>Chaetoceros</taxon>
    </lineage>
</organism>
<keyword evidence="2" id="KW-1185">Reference proteome</keyword>
<comment type="caution">
    <text evidence="1">The sequence shown here is derived from an EMBL/GenBank/DDBJ whole genome shotgun (WGS) entry which is preliminary data.</text>
</comment>
<reference evidence="1 2" key="1">
    <citation type="journal article" date="2021" name="Sci. Rep.">
        <title>The genome of the diatom Chaetoceros tenuissimus carries an ancient integrated fragment of an extant virus.</title>
        <authorList>
            <person name="Hongo Y."/>
            <person name="Kimura K."/>
            <person name="Takaki Y."/>
            <person name="Yoshida Y."/>
            <person name="Baba S."/>
            <person name="Kobayashi G."/>
            <person name="Nagasaki K."/>
            <person name="Hano T."/>
            <person name="Tomaru Y."/>
        </authorList>
    </citation>
    <scope>NUCLEOTIDE SEQUENCE [LARGE SCALE GENOMIC DNA]</scope>
    <source>
        <strain evidence="1 2">NIES-3715</strain>
    </source>
</reference>
<dbReference type="Proteomes" id="UP001054902">
    <property type="component" value="Unassembled WGS sequence"/>
</dbReference>
<gene>
    <name evidence="1" type="ORF">CTEN210_00670</name>
</gene>
<dbReference type="AlphaFoldDB" id="A0AAD3CG55"/>